<proteinExistence type="predicted"/>
<protein>
    <submittedName>
        <fullName evidence="2">Uncharacterized protein</fullName>
    </submittedName>
</protein>
<organism evidence="2 3">
    <name type="scientific">Pristionchus mayeri</name>
    <dbReference type="NCBI Taxonomy" id="1317129"/>
    <lineage>
        <taxon>Eukaryota</taxon>
        <taxon>Metazoa</taxon>
        <taxon>Ecdysozoa</taxon>
        <taxon>Nematoda</taxon>
        <taxon>Chromadorea</taxon>
        <taxon>Rhabditida</taxon>
        <taxon>Rhabditina</taxon>
        <taxon>Diplogasteromorpha</taxon>
        <taxon>Diplogasteroidea</taxon>
        <taxon>Neodiplogasteridae</taxon>
        <taxon>Pristionchus</taxon>
    </lineage>
</organism>
<feature type="non-terminal residue" evidence="2">
    <location>
        <position position="1"/>
    </location>
</feature>
<dbReference type="AlphaFoldDB" id="A0AAN5DCG0"/>
<dbReference type="EMBL" id="BTRK01000006">
    <property type="protein sequence ID" value="GMR59632.1"/>
    <property type="molecule type" value="Genomic_DNA"/>
</dbReference>
<feature type="compositionally biased region" description="Basic and acidic residues" evidence="1">
    <location>
        <begin position="115"/>
        <end position="131"/>
    </location>
</feature>
<evidence type="ECO:0000313" key="2">
    <source>
        <dbReference type="EMBL" id="GMR59632.1"/>
    </source>
</evidence>
<dbReference type="Proteomes" id="UP001328107">
    <property type="component" value="Unassembled WGS sequence"/>
</dbReference>
<keyword evidence="3" id="KW-1185">Reference proteome</keyword>
<reference evidence="3" key="1">
    <citation type="submission" date="2022-10" db="EMBL/GenBank/DDBJ databases">
        <title>Genome assembly of Pristionchus species.</title>
        <authorList>
            <person name="Yoshida K."/>
            <person name="Sommer R.J."/>
        </authorList>
    </citation>
    <scope>NUCLEOTIDE SEQUENCE [LARGE SCALE GENOMIC DNA]</scope>
    <source>
        <strain evidence="3">RS5460</strain>
    </source>
</reference>
<name>A0AAN5DCG0_9BILA</name>
<comment type="caution">
    <text evidence="2">The sequence shown here is derived from an EMBL/GenBank/DDBJ whole genome shotgun (WGS) entry which is preliminary data.</text>
</comment>
<feature type="region of interest" description="Disordered" evidence="1">
    <location>
        <begin position="115"/>
        <end position="145"/>
    </location>
</feature>
<sequence length="192" mass="21790">DIVKGRPLSRPIIDEPEVFNDPNNIIRTSVIREPTLIRTHVDDAFSSFSSNPLLTREQDLTLSSMDEKVHTRPSPMEDQPVREIHVKEQPHQYASNMNSLAPSSSLFHEYPIDERVEGSRTVEGRRTRYEDDPIYDPPHRSLSASSSASFLDGVAPVNRVVDERSTSLVVRRDAILSEREETEPASLFLPRT</sequence>
<evidence type="ECO:0000313" key="3">
    <source>
        <dbReference type="Proteomes" id="UP001328107"/>
    </source>
</evidence>
<gene>
    <name evidence="2" type="ORF">PMAYCL1PPCAC_29827</name>
</gene>
<accession>A0AAN5DCG0</accession>
<evidence type="ECO:0000256" key="1">
    <source>
        <dbReference type="SAM" id="MobiDB-lite"/>
    </source>
</evidence>